<keyword evidence="5" id="KW-1185">Reference proteome</keyword>
<accession>A0ABY8W558</accession>
<organism evidence="4 5">
    <name type="scientific">Actinoplanes oblitus</name>
    <dbReference type="NCBI Taxonomy" id="3040509"/>
    <lineage>
        <taxon>Bacteria</taxon>
        <taxon>Bacillati</taxon>
        <taxon>Actinomycetota</taxon>
        <taxon>Actinomycetes</taxon>
        <taxon>Micromonosporales</taxon>
        <taxon>Micromonosporaceae</taxon>
        <taxon>Actinoplanes</taxon>
    </lineage>
</organism>
<dbReference type="PANTHER" id="PTHR35807">
    <property type="entry name" value="TRANSCRIPTIONAL REGULATOR REDD-RELATED"/>
    <property type="match status" value="1"/>
</dbReference>
<dbReference type="SMART" id="SM01043">
    <property type="entry name" value="BTAD"/>
    <property type="match status" value="1"/>
</dbReference>
<dbReference type="SUPFAM" id="SSF46894">
    <property type="entry name" value="C-terminal effector domain of the bipartite response regulators"/>
    <property type="match status" value="1"/>
</dbReference>
<reference evidence="4 5" key="1">
    <citation type="submission" date="2023-06" db="EMBL/GenBank/DDBJ databases">
        <authorList>
            <person name="Yushchuk O."/>
            <person name="Binda E."/>
            <person name="Ruckert-Reed C."/>
            <person name="Fedorenko V."/>
            <person name="Kalinowski J."/>
            <person name="Marinelli F."/>
        </authorList>
    </citation>
    <scope>NUCLEOTIDE SEQUENCE [LARGE SCALE GENOMIC DNA]</scope>
    <source>
        <strain evidence="4 5">NRRL 3884</strain>
    </source>
</reference>
<proteinExistence type="predicted"/>
<keyword evidence="1" id="KW-0805">Transcription regulation</keyword>
<evidence type="ECO:0000256" key="2">
    <source>
        <dbReference type="ARBA" id="ARBA00023163"/>
    </source>
</evidence>
<dbReference type="SUPFAM" id="SSF48452">
    <property type="entry name" value="TPR-like"/>
    <property type="match status" value="1"/>
</dbReference>
<dbReference type="InterPro" id="IPR016032">
    <property type="entry name" value="Sig_transdc_resp-reg_C-effctor"/>
</dbReference>
<dbReference type="InterPro" id="IPR051677">
    <property type="entry name" value="AfsR-DnrI-RedD_regulator"/>
</dbReference>
<dbReference type="Gene3D" id="1.25.40.10">
    <property type="entry name" value="Tetratricopeptide repeat domain"/>
    <property type="match status" value="1"/>
</dbReference>
<protein>
    <submittedName>
        <fullName evidence="4">BTAD domain-containing putative transcriptional regulator</fullName>
    </submittedName>
</protein>
<dbReference type="RefSeq" id="WP_284914196.1">
    <property type="nucleotide sequence ID" value="NZ_CP126980.1"/>
</dbReference>
<evidence type="ECO:0000313" key="5">
    <source>
        <dbReference type="Proteomes" id="UP001240150"/>
    </source>
</evidence>
<dbReference type="InterPro" id="IPR005158">
    <property type="entry name" value="BTAD"/>
</dbReference>
<dbReference type="Proteomes" id="UP001240150">
    <property type="component" value="Chromosome"/>
</dbReference>
<dbReference type="InterPro" id="IPR036388">
    <property type="entry name" value="WH-like_DNA-bd_sf"/>
</dbReference>
<sequence length="256" mass="27848">MTLREPAMMNTYAQADLRFGVLGPLALWYPGGHRGLTAPKLRGLLTLLLLDGQPVPPARVRAVLDEDERWRDSAGPMHVAIHRLRRWLDRHGGHRLELEPGGYRLILAGGEVDAARFGRLVESAAGAADAAERTELLVAALALWRGPVGMDAPAAVRRQYAARRLERLRRQATLDLAAAAREARLSGRALPLIEPVATESPYDEQVRAAFALSLAACGLKAEALDVIEQTRHTLAAELGLDAGPHLCDAQLRILRA</sequence>
<dbReference type="EMBL" id="CP126980">
    <property type="protein sequence ID" value="WIM92989.1"/>
    <property type="molecule type" value="Genomic_DNA"/>
</dbReference>
<dbReference type="InterPro" id="IPR011990">
    <property type="entry name" value="TPR-like_helical_dom_sf"/>
</dbReference>
<gene>
    <name evidence="4" type="ORF">ACTOB_004954</name>
</gene>
<evidence type="ECO:0000313" key="4">
    <source>
        <dbReference type="EMBL" id="WIM92989.1"/>
    </source>
</evidence>
<keyword evidence="2" id="KW-0804">Transcription</keyword>
<name>A0ABY8W558_9ACTN</name>
<dbReference type="Pfam" id="PF03704">
    <property type="entry name" value="BTAD"/>
    <property type="match status" value="1"/>
</dbReference>
<dbReference type="PANTHER" id="PTHR35807:SF1">
    <property type="entry name" value="TRANSCRIPTIONAL REGULATOR REDD"/>
    <property type="match status" value="1"/>
</dbReference>
<dbReference type="Gene3D" id="1.10.10.10">
    <property type="entry name" value="Winged helix-like DNA-binding domain superfamily/Winged helix DNA-binding domain"/>
    <property type="match status" value="1"/>
</dbReference>
<feature type="domain" description="Bacterial transcriptional activator" evidence="3">
    <location>
        <begin position="112"/>
        <end position="254"/>
    </location>
</feature>
<evidence type="ECO:0000259" key="3">
    <source>
        <dbReference type="SMART" id="SM01043"/>
    </source>
</evidence>
<evidence type="ECO:0000256" key="1">
    <source>
        <dbReference type="ARBA" id="ARBA00023015"/>
    </source>
</evidence>